<reference evidence="1 2" key="1">
    <citation type="submission" date="2023-12" db="EMBL/GenBank/DDBJ databases">
        <title>A high-quality genome assembly for Dillenia turbinata (Dilleniales).</title>
        <authorList>
            <person name="Chanderbali A."/>
        </authorList>
    </citation>
    <scope>NUCLEOTIDE SEQUENCE [LARGE SCALE GENOMIC DNA]</scope>
    <source>
        <strain evidence="1">LSX21</strain>
        <tissue evidence="1">Leaf</tissue>
    </source>
</reference>
<dbReference type="InterPro" id="IPR008963">
    <property type="entry name" value="Purple_acid_Pase-like_N"/>
</dbReference>
<proteinExistence type="predicted"/>
<organism evidence="1 2">
    <name type="scientific">Dillenia turbinata</name>
    <dbReference type="NCBI Taxonomy" id="194707"/>
    <lineage>
        <taxon>Eukaryota</taxon>
        <taxon>Viridiplantae</taxon>
        <taxon>Streptophyta</taxon>
        <taxon>Embryophyta</taxon>
        <taxon>Tracheophyta</taxon>
        <taxon>Spermatophyta</taxon>
        <taxon>Magnoliopsida</taxon>
        <taxon>eudicotyledons</taxon>
        <taxon>Gunneridae</taxon>
        <taxon>Pentapetalae</taxon>
        <taxon>Dilleniales</taxon>
        <taxon>Dilleniaceae</taxon>
        <taxon>Dillenia</taxon>
    </lineage>
</organism>
<dbReference type="GO" id="GO:0046872">
    <property type="term" value="F:metal ion binding"/>
    <property type="evidence" value="ECO:0007669"/>
    <property type="project" value="InterPro"/>
</dbReference>
<gene>
    <name evidence="1" type="ORF">RJ641_004809</name>
</gene>
<name>A0AAN8VAQ6_9MAGN</name>
<dbReference type="Gene3D" id="2.60.40.380">
    <property type="entry name" value="Purple acid phosphatase-like, N-terminal"/>
    <property type="match status" value="1"/>
</dbReference>
<evidence type="ECO:0000313" key="1">
    <source>
        <dbReference type="EMBL" id="KAK6930715.1"/>
    </source>
</evidence>
<dbReference type="AlphaFoldDB" id="A0AAN8VAQ6"/>
<accession>A0AAN8VAQ6</accession>
<dbReference type="Proteomes" id="UP001370490">
    <property type="component" value="Unassembled WGS sequence"/>
</dbReference>
<comment type="caution">
    <text evidence="1">The sequence shown here is derived from an EMBL/GenBank/DDBJ whole genome shotgun (WGS) entry which is preliminary data.</text>
</comment>
<dbReference type="EMBL" id="JBAMMX010000012">
    <property type="protein sequence ID" value="KAK6930715.1"/>
    <property type="molecule type" value="Genomic_DNA"/>
</dbReference>
<dbReference type="GO" id="GO:0003993">
    <property type="term" value="F:acid phosphatase activity"/>
    <property type="evidence" value="ECO:0007669"/>
    <property type="project" value="InterPro"/>
</dbReference>
<keyword evidence="2" id="KW-1185">Reference proteome</keyword>
<protein>
    <submittedName>
        <fullName evidence="1">Uncharacterized protein</fullName>
    </submittedName>
</protein>
<dbReference type="SUPFAM" id="SSF49363">
    <property type="entry name" value="Purple acid phosphatase, N-terminal domain"/>
    <property type="match status" value="1"/>
</dbReference>
<evidence type="ECO:0000313" key="2">
    <source>
        <dbReference type="Proteomes" id="UP001370490"/>
    </source>
</evidence>
<sequence>MEGEFQSGNSIKPLNPKSVASVVRYGKLRFPLSHRATGHSLVYNQLYLFEGLQNYSSGIIHHVRLTGTFE</sequence>